<dbReference type="SUPFAM" id="SSF55120">
    <property type="entry name" value="Pseudouridine synthase"/>
    <property type="match status" value="1"/>
</dbReference>
<dbReference type="CDD" id="cd02570">
    <property type="entry name" value="PseudoU_synth_EcTruA"/>
    <property type="match status" value="1"/>
</dbReference>
<evidence type="ECO:0000313" key="8">
    <source>
        <dbReference type="Proteomes" id="UP001156706"/>
    </source>
</evidence>
<comment type="function">
    <text evidence="4">Formation of pseudouridine at positions 38, 39 and 40 in the anticodon stem and loop of transfer RNAs.</text>
</comment>
<comment type="subunit">
    <text evidence="4">Homodimer.</text>
</comment>
<keyword evidence="2 4" id="KW-0819">tRNA processing</keyword>
<dbReference type="EC" id="5.4.99.12" evidence="4"/>
<dbReference type="Gene3D" id="3.30.70.580">
    <property type="entry name" value="Pseudouridine synthase I, catalytic domain, N-terminal subdomain"/>
    <property type="match status" value="1"/>
</dbReference>
<name>A0ABQ5YEC5_9NEIS</name>
<dbReference type="InterPro" id="IPR020095">
    <property type="entry name" value="PsdUridine_synth_TruA_C"/>
</dbReference>
<feature type="binding site" evidence="4">
    <location>
        <position position="131"/>
    </location>
    <ligand>
        <name>substrate</name>
    </ligand>
</feature>
<dbReference type="PANTHER" id="PTHR11142">
    <property type="entry name" value="PSEUDOURIDYLATE SYNTHASE"/>
    <property type="match status" value="1"/>
</dbReference>
<evidence type="ECO:0000256" key="3">
    <source>
        <dbReference type="ARBA" id="ARBA00023235"/>
    </source>
</evidence>
<dbReference type="Pfam" id="PF01416">
    <property type="entry name" value="PseudoU_synth_1"/>
    <property type="match status" value="2"/>
</dbReference>
<dbReference type="Gene3D" id="3.30.70.660">
    <property type="entry name" value="Pseudouridine synthase I, catalytic domain, C-terminal subdomain"/>
    <property type="match status" value="1"/>
</dbReference>
<dbReference type="InterPro" id="IPR001406">
    <property type="entry name" value="PsdUridine_synth_TruA"/>
</dbReference>
<comment type="caution">
    <text evidence="4">Lacks conserved residue(s) required for the propagation of feature annotation.</text>
</comment>
<evidence type="ECO:0000256" key="4">
    <source>
        <dbReference type="HAMAP-Rule" id="MF_00171"/>
    </source>
</evidence>
<dbReference type="HAMAP" id="MF_00171">
    <property type="entry name" value="TruA"/>
    <property type="match status" value="1"/>
</dbReference>
<comment type="catalytic activity">
    <reaction evidence="4 5">
        <text>uridine(38/39/40) in tRNA = pseudouridine(38/39/40) in tRNA</text>
        <dbReference type="Rhea" id="RHEA:22376"/>
        <dbReference type="Rhea" id="RHEA-COMP:10085"/>
        <dbReference type="Rhea" id="RHEA-COMP:10087"/>
        <dbReference type="ChEBI" id="CHEBI:65314"/>
        <dbReference type="ChEBI" id="CHEBI:65315"/>
        <dbReference type="EC" id="5.4.99.12"/>
    </reaction>
</comment>
<proteinExistence type="inferred from homology"/>
<keyword evidence="8" id="KW-1185">Reference proteome</keyword>
<evidence type="ECO:0000313" key="7">
    <source>
        <dbReference type="EMBL" id="GLR13337.1"/>
    </source>
</evidence>
<dbReference type="Proteomes" id="UP001156706">
    <property type="component" value="Unassembled WGS sequence"/>
</dbReference>
<feature type="domain" description="Pseudouridine synthase I TruA alpha/beta" evidence="6">
    <location>
        <begin position="30"/>
        <end position="124"/>
    </location>
</feature>
<protein>
    <recommendedName>
        <fullName evidence="4">tRNA pseudouridine synthase A</fullName>
        <ecNumber evidence="4">5.4.99.12</ecNumber>
    </recommendedName>
    <alternativeName>
        <fullName evidence="4">tRNA pseudouridine(38-40) synthase</fullName>
    </alternativeName>
    <alternativeName>
        <fullName evidence="4">tRNA pseudouridylate synthase I</fullName>
    </alternativeName>
    <alternativeName>
        <fullName evidence="4">tRNA-uridine isomerase I</fullName>
    </alternativeName>
</protein>
<comment type="similarity">
    <text evidence="1 4 5">Belongs to the tRNA pseudouridine synthase TruA family.</text>
</comment>
<feature type="domain" description="Pseudouridine synthase I TruA alpha/beta" evidence="6">
    <location>
        <begin position="167"/>
        <end position="266"/>
    </location>
</feature>
<dbReference type="EMBL" id="BSOG01000002">
    <property type="protein sequence ID" value="GLR13337.1"/>
    <property type="molecule type" value="Genomic_DNA"/>
</dbReference>
<evidence type="ECO:0000256" key="5">
    <source>
        <dbReference type="RuleBase" id="RU003792"/>
    </source>
</evidence>
<accession>A0ABQ5YEC5</accession>
<evidence type="ECO:0000259" key="6">
    <source>
        <dbReference type="Pfam" id="PF01416"/>
    </source>
</evidence>
<feature type="active site" description="Nucleophile" evidence="4">
    <location>
        <position position="73"/>
    </location>
</feature>
<dbReference type="PANTHER" id="PTHR11142:SF0">
    <property type="entry name" value="TRNA PSEUDOURIDINE SYNTHASE-LIKE 1"/>
    <property type="match status" value="1"/>
</dbReference>
<dbReference type="NCBIfam" id="TIGR00071">
    <property type="entry name" value="hisT_truA"/>
    <property type="match status" value="1"/>
</dbReference>
<dbReference type="InterPro" id="IPR020097">
    <property type="entry name" value="PsdUridine_synth_TruA_a/b_dom"/>
</dbReference>
<dbReference type="PIRSF" id="PIRSF001430">
    <property type="entry name" value="tRNA_psdUrid_synth"/>
    <property type="match status" value="1"/>
</dbReference>
<reference evidence="8" key="1">
    <citation type="journal article" date="2019" name="Int. J. Syst. Evol. Microbiol.">
        <title>The Global Catalogue of Microorganisms (GCM) 10K type strain sequencing project: providing services to taxonomists for standard genome sequencing and annotation.</title>
        <authorList>
            <consortium name="The Broad Institute Genomics Platform"/>
            <consortium name="The Broad Institute Genome Sequencing Center for Infectious Disease"/>
            <person name="Wu L."/>
            <person name="Ma J."/>
        </authorList>
    </citation>
    <scope>NUCLEOTIDE SEQUENCE [LARGE SCALE GENOMIC DNA]</scope>
    <source>
        <strain evidence="8">NBRC 110044</strain>
    </source>
</reference>
<evidence type="ECO:0000256" key="1">
    <source>
        <dbReference type="ARBA" id="ARBA00009375"/>
    </source>
</evidence>
<keyword evidence="3 4" id="KW-0413">Isomerase</keyword>
<organism evidence="7 8">
    <name type="scientific">Chitinimonas prasina</name>
    <dbReference type="NCBI Taxonomy" id="1434937"/>
    <lineage>
        <taxon>Bacteria</taxon>
        <taxon>Pseudomonadati</taxon>
        <taxon>Pseudomonadota</taxon>
        <taxon>Betaproteobacteria</taxon>
        <taxon>Neisseriales</taxon>
        <taxon>Chitinibacteraceae</taxon>
        <taxon>Chitinimonas</taxon>
    </lineage>
</organism>
<gene>
    <name evidence="4 7" type="primary">truA</name>
    <name evidence="7" type="ORF">GCM10007907_21270</name>
</gene>
<comment type="caution">
    <text evidence="7">The sequence shown here is derived from an EMBL/GenBank/DDBJ whole genome shotgun (WGS) entry which is preliminary data.</text>
</comment>
<sequence length="282" mass="31303">MERGSLSDPRFVLYWDLIWVGVMRIALGIEYDGRVFCGWQAQPSGRSVQDALEAAIGRMAGEKVRLHAAGRTDAGVHACQQVAHFDTGARRPVTAWVRGVNSFLPEGVAVLWAREMDERFHARFSATARHYRYLLLNHPVRSAILAGRVGWHHAPLDVEAMREAGGYLLGEHDFSSFRSSECQAASPVKRMTRFEIVREGDLLRLDVSAGGFLHHMVRNLTGALIHIGRGAAHPAWMAELLAARDRTIAPPTFMPDGLYFAGVSYPADFGIASEPAFRHYLV</sequence>
<dbReference type="InterPro" id="IPR020094">
    <property type="entry name" value="TruA/RsuA/RluB/E/F_N"/>
</dbReference>
<dbReference type="InterPro" id="IPR020103">
    <property type="entry name" value="PsdUridine_synth_cat_dom_sf"/>
</dbReference>
<evidence type="ECO:0000256" key="2">
    <source>
        <dbReference type="ARBA" id="ARBA00022694"/>
    </source>
</evidence>